<name>A0A0F9U245_9ZZZZ</name>
<dbReference type="AlphaFoldDB" id="A0A0F9U245"/>
<sequence>MSTAPFESSWNRNPVAEKFAYYFGFAPGSGHFLQGGKDRLSLEPPPGSPWKIEHLDGGLLRNRQVPDKPDGRVHWTCGGRPDCWFAFVWWDRSGDKRGACNSGFYVKGFQARREDAQPAFEFACVAWPRIVARQLFPLVLQEAP</sequence>
<organism evidence="1">
    <name type="scientific">marine sediment metagenome</name>
    <dbReference type="NCBI Taxonomy" id="412755"/>
    <lineage>
        <taxon>unclassified sequences</taxon>
        <taxon>metagenomes</taxon>
        <taxon>ecological metagenomes</taxon>
    </lineage>
</organism>
<gene>
    <name evidence="1" type="ORF">LCGC14_0319750</name>
</gene>
<dbReference type="EMBL" id="LAZR01000215">
    <property type="protein sequence ID" value="KKN81362.1"/>
    <property type="molecule type" value="Genomic_DNA"/>
</dbReference>
<reference evidence="1" key="1">
    <citation type="journal article" date="2015" name="Nature">
        <title>Complex archaea that bridge the gap between prokaryotes and eukaryotes.</title>
        <authorList>
            <person name="Spang A."/>
            <person name="Saw J.H."/>
            <person name="Jorgensen S.L."/>
            <person name="Zaremba-Niedzwiedzka K."/>
            <person name="Martijn J."/>
            <person name="Lind A.E."/>
            <person name="van Eijk R."/>
            <person name="Schleper C."/>
            <person name="Guy L."/>
            <person name="Ettema T.J."/>
        </authorList>
    </citation>
    <scope>NUCLEOTIDE SEQUENCE</scope>
</reference>
<protein>
    <submittedName>
        <fullName evidence="1">Uncharacterized protein</fullName>
    </submittedName>
</protein>
<evidence type="ECO:0000313" key="1">
    <source>
        <dbReference type="EMBL" id="KKN81362.1"/>
    </source>
</evidence>
<comment type="caution">
    <text evidence="1">The sequence shown here is derived from an EMBL/GenBank/DDBJ whole genome shotgun (WGS) entry which is preliminary data.</text>
</comment>
<proteinExistence type="predicted"/>
<accession>A0A0F9U245</accession>